<gene>
    <name evidence="2" type="ORF">GR183_10960</name>
</gene>
<comment type="caution">
    <text evidence="2">The sequence shown here is derived from an EMBL/GenBank/DDBJ whole genome shotgun (WGS) entry which is preliminary data.</text>
</comment>
<evidence type="ECO:0000313" key="2">
    <source>
        <dbReference type="EMBL" id="MXN65420.1"/>
    </source>
</evidence>
<dbReference type="InterPro" id="IPR003346">
    <property type="entry name" value="Transposase_20"/>
</dbReference>
<evidence type="ECO:0000313" key="3">
    <source>
        <dbReference type="Proteomes" id="UP000433101"/>
    </source>
</evidence>
<protein>
    <submittedName>
        <fullName evidence="2">Transposase</fullName>
    </submittedName>
</protein>
<name>A0A7X3LUL6_9HYPH</name>
<evidence type="ECO:0000259" key="1">
    <source>
        <dbReference type="Pfam" id="PF02371"/>
    </source>
</evidence>
<dbReference type="GO" id="GO:0006313">
    <property type="term" value="P:DNA transposition"/>
    <property type="evidence" value="ECO:0007669"/>
    <property type="project" value="InterPro"/>
</dbReference>
<organism evidence="2 3">
    <name type="scientific">Stappia sediminis</name>
    <dbReference type="NCBI Taxonomy" id="2692190"/>
    <lineage>
        <taxon>Bacteria</taxon>
        <taxon>Pseudomonadati</taxon>
        <taxon>Pseudomonadota</taxon>
        <taxon>Alphaproteobacteria</taxon>
        <taxon>Hyphomicrobiales</taxon>
        <taxon>Stappiaceae</taxon>
        <taxon>Stappia</taxon>
    </lineage>
</organism>
<dbReference type="InterPro" id="IPR047650">
    <property type="entry name" value="Transpos_IS110"/>
</dbReference>
<dbReference type="PANTHER" id="PTHR33055">
    <property type="entry name" value="TRANSPOSASE FOR INSERTION SEQUENCE ELEMENT IS1111A"/>
    <property type="match status" value="1"/>
</dbReference>
<dbReference type="PANTHER" id="PTHR33055:SF3">
    <property type="entry name" value="PUTATIVE TRANSPOSASE FOR IS117-RELATED"/>
    <property type="match status" value="1"/>
</dbReference>
<proteinExistence type="predicted"/>
<sequence>MGENDQALRTRFEADATAQQIDEVASRLIETPGVGPLMASAFAASVEGAGAFKNARRFASWLGFTPRQNSSGGKEKLLAILKRGDVYLRPLLIHGERSLLRSNASCSPALRA</sequence>
<accession>A0A7X3LUL6</accession>
<keyword evidence="3" id="KW-1185">Reference proteome</keyword>
<dbReference type="GO" id="GO:0004803">
    <property type="term" value="F:transposase activity"/>
    <property type="evidence" value="ECO:0007669"/>
    <property type="project" value="InterPro"/>
</dbReference>
<dbReference type="Proteomes" id="UP000433101">
    <property type="component" value="Unassembled WGS sequence"/>
</dbReference>
<dbReference type="GO" id="GO:0003677">
    <property type="term" value="F:DNA binding"/>
    <property type="evidence" value="ECO:0007669"/>
    <property type="project" value="InterPro"/>
</dbReference>
<dbReference type="RefSeq" id="WP_160775601.1">
    <property type="nucleotide sequence ID" value="NZ_WUMV01000003.1"/>
</dbReference>
<dbReference type="AlphaFoldDB" id="A0A7X3LUL6"/>
<feature type="domain" description="Transposase IS116/IS110/IS902 C-terminal" evidence="1">
    <location>
        <begin position="26"/>
        <end position="104"/>
    </location>
</feature>
<dbReference type="Pfam" id="PF02371">
    <property type="entry name" value="Transposase_20"/>
    <property type="match status" value="1"/>
</dbReference>
<reference evidence="2 3" key="1">
    <citation type="submission" date="2019-12" db="EMBL/GenBank/DDBJ databases">
        <authorList>
            <person name="Li M."/>
        </authorList>
    </citation>
    <scope>NUCLEOTIDE SEQUENCE [LARGE SCALE GENOMIC DNA]</scope>
    <source>
        <strain evidence="2 3">GBMRC 2046</strain>
    </source>
</reference>
<dbReference type="EMBL" id="WUMV01000003">
    <property type="protein sequence ID" value="MXN65420.1"/>
    <property type="molecule type" value="Genomic_DNA"/>
</dbReference>